<proteinExistence type="predicted"/>
<gene>
    <name evidence="1" type="ORF">GALL_525380</name>
</gene>
<organism evidence="1">
    <name type="scientific">mine drainage metagenome</name>
    <dbReference type="NCBI Taxonomy" id="410659"/>
    <lineage>
        <taxon>unclassified sequences</taxon>
        <taxon>metagenomes</taxon>
        <taxon>ecological metagenomes</taxon>
    </lineage>
</organism>
<dbReference type="AntiFam" id="ANF00213">
    <property type="entry name" value="Shadow ORF (opposite glyS)"/>
</dbReference>
<dbReference type="AlphaFoldDB" id="A0A1J5P2W3"/>
<comment type="caution">
    <text evidence="1">The sequence shown here is derived from an EMBL/GenBank/DDBJ whole genome shotgun (WGS) entry which is preliminary data.</text>
</comment>
<name>A0A1J5P2W3_9ZZZZ</name>
<reference evidence="1" key="1">
    <citation type="submission" date="2016-10" db="EMBL/GenBank/DDBJ databases">
        <title>Sequence of Gallionella enrichment culture.</title>
        <authorList>
            <person name="Poehlein A."/>
            <person name="Muehling M."/>
            <person name="Daniel R."/>
        </authorList>
    </citation>
    <scope>NUCLEOTIDE SEQUENCE</scope>
</reference>
<accession>A0A1J5P2W3</accession>
<evidence type="ECO:0000313" key="1">
    <source>
        <dbReference type="EMBL" id="OIQ65897.1"/>
    </source>
</evidence>
<dbReference type="EMBL" id="MLJW01006978">
    <property type="protein sequence ID" value="OIQ65897.1"/>
    <property type="molecule type" value="Genomic_DNA"/>
</dbReference>
<sequence length="123" mass="12846">MWELAHHRGLQVGLGDAGGLGGEVGRGADKRGDLAGQRLDPGDAVGLRSEFVVEGDMGEPCGHPLQPIGFHRAQVVFPKELGIRQPRGQHLLVARKDGGTVVGGLTVGDGDEFLNPPGLGVFH</sequence>
<protein>
    <submittedName>
        <fullName evidence="1">Uncharacterized protein</fullName>
    </submittedName>
</protein>